<feature type="region of interest" description="Disordered" evidence="5">
    <location>
        <begin position="1"/>
        <end position="63"/>
    </location>
</feature>
<dbReference type="PROSITE" id="PS00108">
    <property type="entry name" value="PROTEIN_KINASE_ST"/>
    <property type="match status" value="1"/>
</dbReference>
<protein>
    <submittedName>
        <fullName evidence="7">Serine/threonine protein kinase</fullName>
    </submittedName>
</protein>
<name>A0ABY1QRZ1_9BACT</name>
<keyword evidence="3 7" id="KW-0418">Kinase</keyword>
<dbReference type="PROSITE" id="PS50011">
    <property type="entry name" value="PROTEIN_KINASE_DOM"/>
    <property type="match status" value="1"/>
</dbReference>
<dbReference type="InterPro" id="IPR000719">
    <property type="entry name" value="Prot_kinase_dom"/>
</dbReference>
<dbReference type="InterPro" id="IPR011009">
    <property type="entry name" value="Kinase-like_dom_sf"/>
</dbReference>
<organism evidence="7 8">
    <name type="scientific">Neorhodopirellula lusitana</name>
    <dbReference type="NCBI Taxonomy" id="445327"/>
    <lineage>
        <taxon>Bacteria</taxon>
        <taxon>Pseudomonadati</taxon>
        <taxon>Planctomycetota</taxon>
        <taxon>Planctomycetia</taxon>
        <taxon>Pirellulales</taxon>
        <taxon>Pirellulaceae</taxon>
        <taxon>Neorhodopirellula</taxon>
    </lineage>
</organism>
<evidence type="ECO:0000256" key="3">
    <source>
        <dbReference type="ARBA" id="ARBA00022777"/>
    </source>
</evidence>
<dbReference type="SUPFAM" id="SSF48452">
    <property type="entry name" value="TPR-like"/>
    <property type="match status" value="3"/>
</dbReference>
<proteinExistence type="predicted"/>
<evidence type="ECO:0000313" key="7">
    <source>
        <dbReference type="EMBL" id="SMP78707.1"/>
    </source>
</evidence>
<evidence type="ECO:0000256" key="4">
    <source>
        <dbReference type="ARBA" id="ARBA00022840"/>
    </source>
</evidence>
<sequence>MFVGSIALPGSEFVQDDDPDATTAPARKSISPDVYDTVVKQGDAGTQQGQLPPTVQSPRLGAEDSTPLRFIPVRKHAEGGLGEIHVARDCELNREVALKKIKPSRHDDKESQLQFLLEGEITGSLEHPGIVPVYAMGIDSSGRPFYAMRFIRGNSLAKEIEQFHSPASPMTTGQRELAMRKMLRRFTDVCNAVDYAHSRGVLHRDLKPDNVMVGPYGETLVVDWGLAKLIDQPANDEDRSQEPAFLSGTIPNVNRISSRGVVGSLPYMSPEQANGLFDELTPACDIFSLGGILYNLLTGRTLYTGGSMSEVLQKARQRECVPARQIDSSIHPALEAICERATDKSPQERYESARLLADEIDAYLADQPVDAYDEPISAQVRRWMRQHPRIVSTVLSALLVASVGLTFGLGILSNKNAEISQQKEVATQNLQAARTAVRESLVRISEDPQLKQEGLAKLRSRLLEAPASFYTDFLKQTPNDPALRFEQAEWRYLLGRITVQIGSQQEAIEHFQASYRLCKDLLQIDPRENSWLLKASQSSVAIAGIQQSFGEFEQAIESANESRVLAERLPDSSQDRDELRARALNVIASIQLVQSDFETLAATLDEIDKFGEGLSDSMQQESDRIRATMLADQGRVVECETVLKAGLERLQNSSPSSTDADKAATQQAELHNSLGIHYVSTGRPNAALEQFTKGQAIAEDLADRHRDDVYFQELLSNFENNLTLPYSDMGIRPDPSAIREQLDRSLEKTRSAARTNPADYVNTLSIARSLMNRGEEKLDAGNSDTAKADFDEAKSITDELLGKFPDLVEIQQVRNRLMFNESTRLAANNQTTQAIPKCRQAMVQTQSLIDRGIVAAFASRADGHRRLAQFAIQAGKWDVAKSEINQWRDLYEQVPSTYRDAPAHSQQLAWAAQNMVDVHYGENRYDDAFAEVENALEIRGKLVKRFPDEPFFASQLGWLHNWYGFQLLSIRGESAMPDALIQMRAGCSELQKVPTQWRNNSSLQGQIDAEKFLADLNIESGDFETALDRYQFAIECSDALFDRNQQFQNLIQQSQLCTAKSQVLALLERNEEMDAALVTARSVVERILIEQPDHEGAKRQRYAVLVTHGNRMRLREKFAEALEYFEQAIDVGGHEDLTLARILQASMQVRIGNYQTGVEIAKSSLFANAVLPEDRYNAACVYALASAAASQDGDLASDERKSVANRFAASAVNLLDEAFESPDYAIESNIEVLLTDQELESLRKREDYQALVKQLQHLP</sequence>
<keyword evidence="1" id="KW-0808">Transferase</keyword>
<dbReference type="InterPro" id="IPR008271">
    <property type="entry name" value="Ser/Thr_kinase_AS"/>
</dbReference>
<keyword evidence="4" id="KW-0067">ATP-binding</keyword>
<dbReference type="InterPro" id="IPR011990">
    <property type="entry name" value="TPR-like_helical_dom_sf"/>
</dbReference>
<gene>
    <name evidence="7" type="ORF">SAMN06265222_12715</name>
</gene>
<dbReference type="SUPFAM" id="SSF56112">
    <property type="entry name" value="Protein kinase-like (PK-like)"/>
    <property type="match status" value="1"/>
</dbReference>
<dbReference type="Pfam" id="PF00069">
    <property type="entry name" value="Pkinase"/>
    <property type="match status" value="1"/>
</dbReference>
<dbReference type="Gene3D" id="3.30.200.20">
    <property type="entry name" value="Phosphorylase Kinase, domain 1"/>
    <property type="match status" value="1"/>
</dbReference>
<keyword evidence="8" id="KW-1185">Reference proteome</keyword>
<evidence type="ECO:0000256" key="2">
    <source>
        <dbReference type="ARBA" id="ARBA00022741"/>
    </source>
</evidence>
<dbReference type="Gene3D" id="1.10.510.10">
    <property type="entry name" value="Transferase(Phosphotransferase) domain 1"/>
    <property type="match status" value="1"/>
</dbReference>
<dbReference type="Proteomes" id="UP001158067">
    <property type="component" value="Unassembled WGS sequence"/>
</dbReference>
<comment type="caution">
    <text evidence="7">The sequence shown here is derived from an EMBL/GenBank/DDBJ whole genome shotgun (WGS) entry which is preliminary data.</text>
</comment>
<evidence type="ECO:0000256" key="5">
    <source>
        <dbReference type="SAM" id="MobiDB-lite"/>
    </source>
</evidence>
<dbReference type="EMBL" id="FXUG01000027">
    <property type="protein sequence ID" value="SMP78707.1"/>
    <property type="molecule type" value="Genomic_DNA"/>
</dbReference>
<feature type="domain" description="Protein kinase" evidence="6">
    <location>
        <begin position="70"/>
        <end position="364"/>
    </location>
</feature>
<dbReference type="Gene3D" id="1.25.40.10">
    <property type="entry name" value="Tetratricopeptide repeat domain"/>
    <property type="match status" value="3"/>
</dbReference>
<evidence type="ECO:0000313" key="8">
    <source>
        <dbReference type="Proteomes" id="UP001158067"/>
    </source>
</evidence>
<feature type="compositionally biased region" description="Polar residues" evidence="5">
    <location>
        <begin position="44"/>
        <end position="57"/>
    </location>
</feature>
<dbReference type="SMART" id="SM00220">
    <property type="entry name" value="S_TKc"/>
    <property type="match status" value="1"/>
</dbReference>
<dbReference type="GO" id="GO:0004674">
    <property type="term" value="F:protein serine/threonine kinase activity"/>
    <property type="evidence" value="ECO:0007669"/>
    <property type="project" value="UniProtKB-KW"/>
</dbReference>
<dbReference type="CDD" id="cd14014">
    <property type="entry name" value="STKc_PknB_like"/>
    <property type="match status" value="1"/>
</dbReference>
<dbReference type="PANTHER" id="PTHR43289">
    <property type="entry name" value="MITOGEN-ACTIVATED PROTEIN KINASE KINASE KINASE 20-RELATED"/>
    <property type="match status" value="1"/>
</dbReference>
<dbReference type="PANTHER" id="PTHR43289:SF6">
    <property type="entry name" value="SERINE_THREONINE-PROTEIN KINASE NEKL-3"/>
    <property type="match status" value="1"/>
</dbReference>
<keyword evidence="2" id="KW-0547">Nucleotide-binding</keyword>
<evidence type="ECO:0000256" key="1">
    <source>
        <dbReference type="ARBA" id="ARBA00022679"/>
    </source>
</evidence>
<keyword evidence="7" id="KW-0723">Serine/threonine-protein kinase</keyword>
<evidence type="ECO:0000259" key="6">
    <source>
        <dbReference type="PROSITE" id="PS50011"/>
    </source>
</evidence>
<reference evidence="7 8" key="1">
    <citation type="submission" date="2017-05" db="EMBL/GenBank/DDBJ databases">
        <authorList>
            <person name="Varghese N."/>
            <person name="Submissions S."/>
        </authorList>
    </citation>
    <scope>NUCLEOTIDE SEQUENCE [LARGE SCALE GENOMIC DNA]</scope>
    <source>
        <strain evidence="7 8">DSM 25457</strain>
    </source>
</reference>
<dbReference type="InterPro" id="IPR019734">
    <property type="entry name" value="TPR_rpt"/>
</dbReference>
<accession>A0ABY1QRZ1</accession>
<dbReference type="SMART" id="SM00028">
    <property type="entry name" value="TPR"/>
    <property type="match status" value="6"/>
</dbReference>